<dbReference type="Proteomes" id="UP000628669">
    <property type="component" value="Unassembled WGS sequence"/>
</dbReference>
<evidence type="ECO:0008006" key="3">
    <source>
        <dbReference type="Google" id="ProtNLM"/>
    </source>
</evidence>
<protein>
    <recommendedName>
        <fullName evidence="3">Bacteriocin</fullName>
    </recommendedName>
</protein>
<accession>A0ABS1FVH8</accession>
<reference evidence="2" key="1">
    <citation type="submission" date="2021-01" db="EMBL/GenBank/DDBJ databases">
        <title>Genome public.</title>
        <authorList>
            <person name="Liu C."/>
            <person name="Sun Q."/>
        </authorList>
    </citation>
    <scope>NUCLEOTIDE SEQUENCE [LARGE SCALE GENOMIC DNA]</scope>
    <source>
        <strain evidence="2">YIM B02567</strain>
    </source>
</reference>
<dbReference type="RefSeq" id="WP_200245892.1">
    <property type="nucleotide sequence ID" value="NZ_JAENHK010000010.1"/>
</dbReference>
<comment type="caution">
    <text evidence="1">The sequence shown here is derived from an EMBL/GenBank/DDBJ whole genome shotgun (WGS) entry which is preliminary data.</text>
</comment>
<proteinExistence type="predicted"/>
<gene>
    <name evidence="1" type="ORF">JHL15_11615</name>
</gene>
<sequence length="58" mass="6458">MKNNLKSLERNQLKTILGGFRQCPEDMECGNDWCCINGACRPISQAGPNGLCMVREIT</sequence>
<organism evidence="1 2">
    <name type="scientific">Chryseobacterium paridis</name>
    <dbReference type="NCBI Taxonomy" id="2800328"/>
    <lineage>
        <taxon>Bacteria</taxon>
        <taxon>Pseudomonadati</taxon>
        <taxon>Bacteroidota</taxon>
        <taxon>Flavobacteriia</taxon>
        <taxon>Flavobacteriales</taxon>
        <taxon>Weeksellaceae</taxon>
        <taxon>Chryseobacterium group</taxon>
        <taxon>Chryseobacterium</taxon>
    </lineage>
</organism>
<dbReference type="EMBL" id="JAENHK010000010">
    <property type="protein sequence ID" value="MBK1896405.1"/>
    <property type="molecule type" value="Genomic_DNA"/>
</dbReference>
<name>A0ABS1FVH8_9FLAO</name>
<keyword evidence="2" id="KW-1185">Reference proteome</keyword>
<evidence type="ECO:0000313" key="2">
    <source>
        <dbReference type="Proteomes" id="UP000628669"/>
    </source>
</evidence>
<evidence type="ECO:0000313" key="1">
    <source>
        <dbReference type="EMBL" id="MBK1896405.1"/>
    </source>
</evidence>